<organism evidence="2 3">
    <name type="scientific">Phialocephala subalpina</name>
    <dbReference type="NCBI Taxonomy" id="576137"/>
    <lineage>
        <taxon>Eukaryota</taxon>
        <taxon>Fungi</taxon>
        <taxon>Dikarya</taxon>
        <taxon>Ascomycota</taxon>
        <taxon>Pezizomycotina</taxon>
        <taxon>Leotiomycetes</taxon>
        <taxon>Helotiales</taxon>
        <taxon>Mollisiaceae</taxon>
        <taxon>Phialocephala</taxon>
        <taxon>Phialocephala fortinii species complex</taxon>
    </lineage>
</organism>
<dbReference type="STRING" id="576137.A0A1L7X4T5"/>
<dbReference type="EMBL" id="FJOG01000015">
    <property type="protein sequence ID" value="CZR60035.1"/>
    <property type="molecule type" value="Genomic_DNA"/>
</dbReference>
<evidence type="ECO:0000256" key="1">
    <source>
        <dbReference type="SAM" id="MobiDB-lite"/>
    </source>
</evidence>
<dbReference type="AlphaFoldDB" id="A0A1L7X4T5"/>
<accession>A0A1L7X4T5</accession>
<evidence type="ECO:0000313" key="2">
    <source>
        <dbReference type="EMBL" id="CZR60035.1"/>
    </source>
</evidence>
<dbReference type="OrthoDB" id="5326237at2759"/>
<proteinExistence type="predicted"/>
<sequence>MATDMAEGQQQTSQMPAGGSAADQQPGSDQAAEEVWDEERLEKAMKTLKEMHIQLRELRTTIPRLIAPLATKQPSPEALFRDFSKAASMANQDVQAFRKVMVEQEGLQVLGQARKSRAERPKGIKSWKVCNHPDWLTRDT</sequence>
<reference evidence="2 3" key="1">
    <citation type="submission" date="2016-03" db="EMBL/GenBank/DDBJ databases">
        <authorList>
            <person name="Ploux O."/>
        </authorList>
    </citation>
    <scope>NUCLEOTIDE SEQUENCE [LARGE SCALE GENOMIC DNA]</scope>
    <source>
        <strain evidence="2 3">UAMH 11012</strain>
    </source>
</reference>
<protein>
    <submittedName>
        <fullName evidence="2">Uncharacterized protein</fullName>
    </submittedName>
</protein>
<evidence type="ECO:0000313" key="3">
    <source>
        <dbReference type="Proteomes" id="UP000184330"/>
    </source>
</evidence>
<keyword evidence="3" id="KW-1185">Reference proteome</keyword>
<name>A0A1L7X4T5_9HELO</name>
<dbReference type="Proteomes" id="UP000184330">
    <property type="component" value="Unassembled WGS sequence"/>
</dbReference>
<feature type="region of interest" description="Disordered" evidence="1">
    <location>
        <begin position="1"/>
        <end position="36"/>
    </location>
</feature>
<gene>
    <name evidence="2" type="ORF">PAC_09930</name>
</gene>